<dbReference type="EMBL" id="CP000473">
    <property type="protein sequence ID" value="ABJ86117.1"/>
    <property type="molecule type" value="Genomic_DNA"/>
</dbReference>
<reference evidence="3" key="1">
    <citation type="submission" date="2006-10" db="EMBL/GenBank/DDBJ databases">
        <title>Complete sequence of Solibacter usitatus Ellin6076.</title>
        <authorList>
            <consortium name="US DOE Joint Genome Institute"/>
            <person name="Copeland A."/>
            <person name="Lucas S."/>
            <person name="Lapidus A."/>
            <person name="Barry K."/>
            <person name="Detter J.C."/>
            <person name="Glavina del Rio T."/>
            <person name="Hammon N."/>
            <person name="Israni S."/>
            <person name="Dalin E."/>
            <person name="Tice H."/>
            <person name="Pitluck S."/>
            <person name="Thompson L.S."/>
            <person name="Brettin T."/>
            <person name="Bruce D."/>
            <person name="Han C."/>
            <person name="Tapia R."/>
            <person name="Gilna P."/>
            <person name="Schmutz J."/>
            <person name="Larimer F."/>
            <person name="Land M."/>
            <person name="Hauser L."/>
            <person name="Kyrpides N."/>
            <person name="Mikhailova N."/>
            <person name="Janssen P.H."/>
            <person name="Kuske C.R."/>
            <person name="Richardson P."/>
        </authorList>
    </citation>
    <scope>NUCLEOTIDE SEQUENCE</scope>
    <source>
        <strain evidence="3">Ellin6076</strain>
    </source>
</reference>
<evidence type="ECO:0000313" key="2">
    <source>
        <dbReference type="EMBL" id="ABJ86117.1"/>
    </source>
</evidence>
<evidence type="ECO:0000313" key="3">
    <source>
        <dbReference type="EMBL" id="ABJ86543.1"/>
    </source>
</evidence>
<evidence type="ECO:0000313" key="1">
    <source>
        <dbReference type="EMBL" id="ABJ83905.1"/>
    </source>
</evidence>
<organism evidence="3">
    <name type="scientific">Solibacter usitatus (strain Ellin6076)</name>
    <dbReference type="NCBI Taxonomy" id="234267"/>
    <lineage>
        <taxon>Bacteria</taxon>
        <taxon>Pseudomonadati</taxon>
        <taxon>Acidobacteriota</taxon>
        <taxon>Terriglobia</taxon>
        <taxon>Bryobacterales</taxon>
        <taxon>Solibacteraceae</taxon>
        <taxon>Candidatus Solibacter</taxon>
    </lineage>
</organism>
<dbReference type="InParanoid" id="Q01UX2"/>
<gene>
    <name evidence="1" type="ordered locus">Acid_2919</name>
    <name evidence="2" type="ordered locus">Acid_5164</name>
    <name evidence="3" type="ordered locus">Acid_5596</name>
</gene>
<accession>Q01UX2</accession>
<dbReference type="KEGG" id="sus:Acid_5164"/>
<dbReference type="EMBL" id="CP000473">
    <property type="protein sequence ID" value="ABJ83905.1"/>
    <property type="molecule type" value="Genomic_DNA"/>
</dbReference>
<dbReference type="STRING" id="234267.Acid_2919"/>
<dbReference type="EMBL" id="CP000473">
    <property type="protein sequence ID" value="ABJ86543.1"/>
    <property type="molecule type" value="Genomic_DNA"/>
</dbReference>
<dbReference type="KEGG" id="sus:Acid_2919"/>
<dbReference type="AlphaFoldDB" id="Q01UX2"/>
<protein>
    <submittedName>
        <fullName evidence="3">Uncharacterized protein</fullName>
    </submittedName>
</protein>
<sequence>MVILKPLSDLGFQLRSNTELFGDFAGIANGKDPNGMTTAGKALRATFLVADNAPEQRTTEDLGDRREVGSQFAAELARLFMFHHLYRNIF</sequence>
<dbReference type="KEGG" id="sus:Acid_5596"/>
<proteinExistence type="predicted"/>
<dbReference type="HOGENOM" id="CLU_2439191_0_0_0"/>
<name>Q01UX2_SOLUE</name>